<sequence>MNPADQDQSQEYPQQYQPYQQYAQYSPHPPYSPYLPFTPYPQVQPLGQTPLGYMVDKATASQFAPKKRRRISFWGMFLLVAFLCLMIEIIGDLNGFPSRVTAGFSLLFIGVSISWMQTSALTEGSSPNLWQNLKHHRITVSVGVRYIMTLVGIVLAFIGVFTAFSAFLRMQNLLVGMGAALVLMAVLGIIIAPWWISLLSDLGKEKAKAAQEELRADITARLHDSVLQTLALIHLHADDPQEVSALARSQERELRQWLYGDGMTAGFAPNPSAGSTPGPNFGSGSGPVTPGAPGVPVAPAQGFGPNSGSGANPAYPYPYPASAHAATIAEELKRGMAQVEDSSRVPIDLVVVGDTRFHPSFKPLLAAAHEAAVNAVRHGKPPVSVYCEVDPVRTHTIQIFVRDHGDGFDVSAEHPGHLGVSESIINRMQRAHGQAVINSRPGWGTEVKLTLPYSQENNLENGPVNSNMQAGGYGRV</sequence>
<evidence type="ECO:0008006" key="8">
    <source>
        <dbReference type="Google" id="ProtNLM"/>
    </source>
</evidence>
<dbReference type="Gene3D" id="3.30.565.10">
    <property type="entry name" value="Histidine kinase-like ATPase, C-terminal domain"/>
    <property type="match status" value="1"/>
</dbReference>
<dbReference type="Proteomes" id="UP000005777">
    <property type="component" value="Unassembled WGS sequence"/>
</dbReference>
<organism evidence="6 7">
    <name type="scientific">Scardovia inopinata F0304</name>
    <dbReference type="NCBI Taxonomy" id="641146"/>
    <lineage>
        <taxon>Bacteria</taxon>
        <taxon>Bacillati</taxon>
        <taxon>Actinomycetota</taxon>
        <taxon>Actinomycetes</taxon>
        <taxon>Bifidobacteriales</taxon>
        <taxon>Bifidobacteriaceae</taxon>
        <taxon>Scardovia</taxon>
    </lineage>
</organism>
<feature type="region of interest" description="Disordered" evidence="4">
    <location>
        <begin position="268"/>
        <end position="289"/>
    </location>
</feature>
<evidence type="ECO:0000256" key="4">
    <source>
        <dbReference type="SAM" id="MobiDB-lite"/>
    </source>
</evidence>
<dbReference type="InterPro" id="IPR036259">
    <property type="entry name" value="MFS_trans_sf"/>
</dbReference>
<dbReference type="PANTHER" id="PTHR24421">
    <property type="entry name" value="NITRATE/NITRITE SENSOR PROTEIN NARX-RELATED"/>
    <property type="match status" value="1"/>
</dbReference>
<evidence type="ECO:0000256" key="1">
    <source>
        <dbReference type="ARBA" id="ARBA00022679"/>
    </source>
</evidence>
<evidence type="ECO:0000313" key="7">
    <source>
        <dbReference type="Proteomes" id="UP000005777"/>
    </source>
</evidence>
<dbReference type="SUPFAM" id="SSF55874">
    <property type="entry name" value="ATPase domain of HSP90 chaperone/DNA topoisomerase II/histidine kinase"/>
    <property type="match status" value="1"/>
</dbReference>
<dbReference type="EMBL" id="ADCX01000007">
    <property type="protein sequence ID" value="EFG26000.1"/>
    <property type="molecule type" value="Genomic_DNA"/>
</dbReference>
<dbReference type="HOGENOM" id="CLU_036172_0_0_11"/>
<keyword evidence="5" id="KW-0472">Membrane</keyword>
<keyword evidence="3" id="KW-0902">Two-component regulatory system</keyword>
<dbReference type="SUPFAM" id="SSF103473">
    <property type="entry name" value="MFS general substrate transporter"/>
    <property type="match status" value="1"/>
</dbReference>
<feature type="transmembrane region" description="Helical" evidence="5">
    <location>
        <begin position="71"/>
        <end position="90"/>
    </location>
</feature>
<proteinExistence type="predicted"/>
<feature type="compositionally biased region" description="Polar residues" evidence="4">
    <location>
        <begin position="456"/>
        <end position="469"/>
    </location>
</feature>
<dbReference type="InterPro" id="IPR050482">
    <property type="entry name" value="Sensor_HK_TwoCompSys"/>
</dbReference>
<keyword evidence="7" id="KW-1185">Reference proteome</keyword>
<feature type="transmembrane region" description="Helical" evidence="5">
    <location>
        <begin position="143"/>
        <end position="167"/>
    </location>
</feature>
<reference evidence="6 7" key="1">
    <citation type="submission" date="2012-01" db="EMBL/GenBank/DDBJ databases">
        <title>The Genome Sequence of Scardovia inopinata F0304.</title>
        <authorList>
            <consortium name="The Broad Institute Genome Sequencing Platform"/>
            <person name="Earl A."/>
            <person name="Ward D."/>
            <person name="Feldgarden M."/>
            <person name="Gevers D."/>
            <person name="Izard J."/>
            <person name="Baranova O.V."/>
            <person name="Blanton J.M."/>
            <person name="Tanner A.C."/>
            <person name="Dewhirst F.E."/>
            <person name="Young S.K."/>
            <person name="Zeng Q."/>
            <person name="Gargeya S."/>
            <person name="Fitzgerald M."/>
            <person name="Haas B."/>
            <person name="Abouelleil A."/>
            <person name="Alvarado L."/>
            <person name="Arachchi H.M."/>
            <person name="Berlin A."/>
            <person name="Chapman S.B."/>
            <person name="Gearin G."/>
            <person name="Goldberg J."/>
            <person name="Griggs A."/>
            <person name="Gujja S."/>
            <person name="Hansen M."/>
            <person name="Heiman D."/>
            <person name="Howarth C."/>
            <person name="Larimer J."/>
            <person name="Lui A."/>
            <person name="MacDonald P.J."/>
            <person name="McCowen C."/>
            <person name="Montmayeur A."/>
            <person name="Murphy C."/>
            <person name="Neiman D."/>
            <person name="Pearson M."/>
            <person name="Priest M."/>
            <person name="Roberts A."/>
            <person name="Saif S."/>
            <person name="Shea T."/>
            <person name="Sisk P."/>
            <person name="Stolte C."/>
            <person name="Sykes S."/>
            <person name="Wortman J."/>
            <person name="Nusbaum C."/>
            <person name="Birren B."/>
        </authorList>
    </citation>
    <scope>NUCLEOTIDE SEQUENCE [LARGE SCALE GENOMIC DNA]</scope>
    <source>
        <strain evidence="6 7">F0304</strain>
    </source>
</reference>
<dbReference type="GO" id="GO:0000160">
    <property type="term" value="P:phosphorelay signal transduction system"/>
    <property type="evidence" value="ECO:0007669"/>
    <property type="project" value="UniProtKB-KW"/>
</dbReference>
<keyword evidence="1" id="KW-0808">Transferase</keyword>
<feature type="transmembrane region" description="Helical" evidence="5">
    <location>
        <begin position="173"/>
        <end position="196"/>
    </location>
</feature>
<dbReference type="InterPro" id="IPR036890">
    <property type="entry name" value="HATPase_C_sf"/>
</dbReference>
<comment type="caution">
    <text evidence="6">The sequence shown here is derived from an EMBL/GenBank/DDBJ whole genome shotgun (WGS) entry which is preliminary data.</text>
</comment>
<evidence type="ECO:0000256" key="5">
    <source>
        <dbReference type="SAM" id="Phobius"/>
    </source>
</evidence>
<keyword evidence="5" id="KW-1133">Transmembrane helix</keyword>
<dbReference type="PANTHER" id="PTHR24421:SF61">
    <property type="entry name" value="OXYGEN SENSOR HISTIDINE KINASE NREB"/>
    <property type="match status" value="1"/>
</dbReference>
<dbReference type="RefSeq" id="WP_006293457.1">
    <property type="nucleotide sequence ID" value="NZ_GG770226.1"/>
</dbReference>
<keyword evidence="5" id="KW-0812">Transmembrane</keyword>
<keyword evidence="2" id="KW-0418">Kinase</keyword>
<dbReference type="AlphaFoldDB" id="W5IGQ1"/>
<feature type="region of interest" description="Disordered" evidence="4">
    <location>
        <begin position="456"/>
        <end position="476"/>
    </location>
</feature>
<evidence type="ECO:0000256" key="2">
    <source>
        <dbReference type="ARBA" id="ARBA00022777"/>
    </source>
</evidence>
<protein>
    <recommendedName>
        <fullName evidence="8">Histidine kinase/HSP90-like ATPase domain-containing protein</fullName>
    </recommendedName>
</protein>
<dbReference type="GO" id="GO:0016301">
    <property type="term" value="F:kinase activity"/>
    <property type="evidence" value="ECO:0007669"/>
    <property type="project" value="UniProtKB-KW"/>
</dbReference>
<evidence type="ECO:0000256" key="3">
    <source>
        <dbReference type="ARBA" id="ARBA00023012"/>
    </source>
</evidence>
<gene>
    <name evidence="6" type="ORF">HMPREF9020_01069</name>
</gene>
<name>W5IGQ1_SCAIO</name>
<accession>W5IGQ1</accession>
<dbReference type="eggNOG" id="COG4585">
    <property type="taxonomic scope" value="Bacteria"/>
</dbReference>
<evidence type="ECO:0000313" key="6">
    <source>
        <dbReference type="EMBL" id="EFG26000.1"/>
    </source>
</evidence>